<organism evidence="2 3">
    <name type="scientific">Vibrio scophthalmi</name>
    <dbReference type="NCBI Taxonomy" id="45658"/>
    <lineage>
        <taxon>Bacteria</taxon>
        <taxon>Pseudomonadati</taxon>
        <taxon>Pseudomonadota</taxon>
        <taxon>Gammaproteobacteria</taxon>
        <taxon>Vibrionales</taxon>
        <taxon>Vibrionaceae</taxon>
        <taxon>Vibrio</taxon>
    </lineage>
</organism>
<gene>
    <name evidence="2" type="ORF">VSVS05_03988</name>
</gene>
<dbReference type="Gene3D" id="3.40.630.30">
    <property type="match status" value="1"/>
</dbReference>
<accession>A0A1C7FI56</accession>
<proteinExistence type="predicted"/>
<dbReference type="RefSeq" id="WP_065546632.1">
    <property type="nucleotide sequence ID" value="NZ_CP016415.1"/>
</dbReference>
<dbReference type="GeneID" id="96874192"/>
<evidence type="ECO:0000259" key="1">
    <source>
        <dbReference type="PROSITE" id="PS51186"/>
    </source>
</evidence>
<dbReference type="Proteomes" id="UP000092528">
    <property type="component" value="Chromosome 2"/>
</dbReference>
<dbReference type="InterPro" id="IPR016181">
    <property type="entry name" value="Acyl_CoA_acyltransferase"/>
</dbReference>
<protein>
    <recommendedName>
        <fullName evidence="1">N-acetyltransferase domain-containing protein</fullName>
    </recommendedName>
</protein>
<feature type="domain" description="N-acetyltransferase" evidence="1">
    <location>
        <begin position="1"/>
        <end position="148"/>
    </location>
</feature>
<dbReference type="EMBL" id="CP016415">
    <property type="protein sequence ID" value="ANU39024.1"/>
    <property type="molecule type" value="Genomic_DNA"/>
</dbReference>
<dbReference type="STRING" id="45658.VSVS12_03257"/>
<dbReference type="PATRIC" id="fig|45658.7.peg.3955"/>
<dbReference type="SUPFAM" id="SSF55729">
    <property type="entry name" value="Acyl-CoA N-acyltransferases (Nat)"/>
    <property type="match status" value="1"/>
</dbReference>
<dbReference type="PANTHER" id="PTHR43451:SF1">
    <property type="entry name" value="ACETYLTRANSFERASE"/>
    <property type="match status" value="1"/>
</dbReference>
<name>A0A1C7FI56_9VIBR</name>
<evidence type="ECO:0000313" key="3">
    <source>
        <dbReference type="Proteomes" id="UP000092528"/>
    </source>
</evidence>
<dbReference type="PANTHER" id="PTHR43451">
    <property type="entry name" value="ACETYLTRANSFERASE (GNAT) FAMILY PROTEIN"/>
    <property type="match status" value="1"/>
</dbReference>
<sequence length="158" mass="17321">MEFKRVTKHDLTAVKALVSNVSQSDVLPLLNTQGQHEYQRVVLPGIEATFATPNFTTIKAILNDHLVGFAALRDGNYLTHLFVAKSAQGKGIGGQLLAHLLHSTTAETITLRSSVNAVSFYHSQGFEANGEEAEFNGIRFVPMSLQRTEKMAQPLNDL</sequence>
<dbReference type="Pfam" id="PF13673">
    <property type="entry name" value="Acetyltransf_10"/>
    <property type="match status" value="1"/>
</dbReference>
<dbReference type="InterPro" id="IPR052564">
    <property type="entry name" value="N-acetyltrans/Recomb-assoc"/>
</dbReference>
<dbReference type="GO" id="GO:0016747">
    <property type="term" value="F:acyltransferase activity, transferring groups other than amino-acyl groups"/>
    <property type="evidence" value="ECO:0007669"/>
    <property type="project" value="InterPro"/>
</dbReference>
<dbReference type="InterPro" id="IPR000182">
    <property type="entry name" value="GNAT_dom"/>
</dbReference>
<evidence type="ECO:0000313" key="2">
    <source>
        <dbReference type="EMBL" id="ANU39024.1"/>
    </source>
</evidence>
<dbReference type="AlphaFoldDB" id="A0A1C7FI56"/>
<dbReference type="CDD" id="cd04301">
    <property type="entry name" value="NAT_SF"/>
    <property type="match status" value="1"/>
</dbReference>
<reference evidence="2 3" key="1">
    <citation type="submission" date="2016-07" db="EMBL/GenBank/DDBJ databases">
        <title>Genome sequencing of Vibrio scophthalmi strain VS-05, an isolated from Paralichthys olivaceus.</title>
        <authorList>
            <person name="Han H.-J."/>
        </authorList>
    </citation>
    <scope>NUCLEOTIDE SEQUENCE [LARGE SCALE GENOMIC DNA]</scope>
    <source>
        <strain evidence="2 3">VS-05</strain>
    </source>
</reference>
<keyword evidence="3" id="KW-1185">Reference proteome</keyword>
<dbReference type="PROSITE" id="PS51186">
    <property type="entry name" value="GNAT"/>
    <property type="match status" value="1"/>
</dbReference>